<reference evidence="2" key="1">
    <citation type="journal article" date="2019" name="Int. J. Syst. Evol. Microbiol.">
        <title>The Global Catalogue of Microorganisms (GCM) 10K type strain sequencing project: providing services to taxonomists for standard genome sequencing and annotation.</title>
        <authorList>
            <consortium name="The Broad Institute Genomics Platform"/>
            <consortium name="The Broad Institute Genome Sequencing Center for Infectious Disease"/>
            <person name="Wu L."/>
            <person name="Ma J."/>
        </authorList>
    </citation>
    <scope>NUCLEOTIDE SEQUENCE [LARGE SCALE GENOMIC DNA]</scope>
    <source>
        <strain evidence="2">NBRC 112416</strain>
    </source>
</reference>
<organism evidence="1 2">
    <name type="scientific">Devosia nitrariae</name>
    <dbReference type="NCBI Taxonomy" id="2071872"/>
    <lineage>
        <taxon>Bacteria</taxon>
        <taxon>Pseudomonadati</taxon>
        <taxon>Pseudomonadota</taxon>
        <taxon>Alphaproteobacteria</taxon>
        <taxon>Hyphomicrobiales</taxon>
        <taxon>Devosiaceae</taxon>
        <taxon>Devosia</taxon>
    </lineage>
</organism>
<gene>
    <name evidence="1" type="ORF">GCM10010862_51920</name>
</gene>
<evidence type="ECO:0000313" key="1">
    <source>
        <dbReference type="EMBL" id="GLQ57933.1"/>
    </source>
</evidence>
<dbReference type="EMBL" id="BSNS01000026">
    <property type="protein sequence ID" value="GLQ57933.1"/>
    <property type="molecule type" value="Genomic_DNA"/>
</dbReference>
<dbReference type="RefSeq" id="WP_284343331.1">
    <property type="nucleotide sequence ID" value="NZ_BSNS01000026.1"/>
</dbReference>
<proteinExistence type="predicted"/>
<keyword evidence="2" id="KW-1185">Reference proteome</keyword>
<accession>A0ABQ5WDH3</accession>
<protein>
    <submittedName>
        <fullName evidence="1">Uncharacterized protein</fullName>
    </submittedName>
</protein>
<sequence length="125" mass="14437">MRSLGNNWKLEAVRQVRLLMGRGYRRFAAQQDIAAQLGFTMNDLITWERELVQNPDWENELFCSELAGEYLDRLLSGHPTNIPNYKAFGAYAKRYNIERAADIAKSSKRHSIRDIRSALRGAHRA</sequence>
<dbReference type="Proteomes" id="UP001156691">
    <property type="component" value="Unassembled WGS sequence"/>
</dbReference>
<evidence type="ECO:0000313" key="2">
    <source>
        <dbReference type="Proteomes" id="UP001156691"/>
    </source>
</evidence>
<name>A0ABQ5WDH3_9HYPH</name>
<comment type="caution">
    <text evidence="1">The sequence shown here is derived from an EMBL/GenBank/DDBJ whole genome shotgun (WGS) entry which is preliminary data.</text>
</comment>